<protein>
    <submittedName>
        <fullName evidence="1">Uncharacterized protein</fullName>
    </submittedName>
</protein>
<evidence type="ECO:0000313" key="2">
    <source>
        <dbReference type="Proteomes" id="UP000014535"/>
    </source>
</evidence>
<dbReference type="AlphaFoldDB" id="A0A656IDV1"/>
<dbReference type="EMBL" id="ATFT01000061">
    <property type="protein sequence ID" value="EPI67696.1"/>
    <property type="molecule type" value="Genomic_DNA"/>
</dbReference>
<name>A0A656IDV1_SALE2</name>
<sequence>MLLQATAKVKRVIAYRAVLDDKGERLKIIAFSLAQAPDSVF</sequence>
<comment type="caution">
    <text evidence="1">The sequence shown here is derived from an EMBL/GenBank/DDBJ whole genome shotgun (WGS) entry which is preliminary data.</text>
</comment>
<organism evidence="1 2">
    <name type="scientific">Salmonella enteritidis (strain 2009K0958)</name>
    <dbReference type="NCBI Taxonomy" id="1192586"/>
    <lineage>
        <taxon>Bacteria</taxon>
        <taxon>Pseudomonadati</taxon>
        <taxon>Pseudomonadota</taxon>
        <taxon>Gammaproteobacteria</taxon>
        <taxon>Enterobacterales</taxon>
        <taxon>Enterobacteriaceae</taxon>
        <taxon>Salmonella</taxon>
    </lineage>
</organism>
<proteinExistence type="predicted"/>
<reference evidence="1 2" key="1">
    <citation type="submission" date="2013-04" db="EMBL/GenBank/DDBJ databases">
        <authorList>
            <person name="McClelland M."/>
            <person name="Porwollik S."/>
            <person name="Desai P."/>
            <person name="Cheng P."/>
            <person name="Wollam A."/>
            <person name="Pepin K."/>
            <person name="Palsikar V.B."/>
            <person name="Fulton L."/>
            <person name="Fulton R."/>
            <person name="Delehaunty K."/>
            <person name="Fronick C."/>
            <person name="Godfrey J."/>
            <person name="Waligorski J."/>
            <person name="Appelbaum E."/>
            <person name="Tomlinson C."/>
            <person name="Warren W."/>
            <person name="Sodergren E."/>
            <person name="Weinstock G."/>
            <person name="Wilson R.K."/>
        </authorList>
    </citation>
    <scope>NUCLEOTIDE SEQUENCE [LARGE SCALE GENOMIC DNA]</scope>
    <source>
        <strain evidence="1 2">2009K0958</strain>
    </source>
</reference>
<dbReference type="Proteomes" id="UP000014535">
    <property type="component" value="Unassembled WGS sequence"/>
</dbReference>
<gene>
    <name evidence="1" type="ORF">A673_03164</name>
</gene>
<evidence type="ECO:0000313" key="1">
    <source>
        <dbReference type="EMBL" id="EPI67696.1"/>
    </source>
</evidence>
<accession>A0A656IDV1</accession>